<reference evidence="4" key="1">
    <citation type="submission" date="2015-06" db="EMBL/GenBank/DDBJ databases">
        <title>Comparative genomics of Burkholderia leaf nodule symbionts.</title>
        <authorList>
            <person name="Carlier A."/>
            <person name="Eberl L."/>
            <person name="Pinto-Carbo M."/>
        </authorList>
    </citation>
    <scope>NUCLEOTIDE SEQUENCE [LARGE SCALE GENOMIC DNA]</scope>
    <source>
        <strain evidence="4">UZHbot4</strain>
    </source>
</reference>
<gene>
    <name evidence="3" type="ORF">BVER_05628</name>
</gene>
<feature type="compositionally biased region" description="Basic and acidic residues" evidence="1">
    <location>
        <begin position="657"/>
        <end position="666"/>
    </location>
</feature>
<feature type="region of interest" description="Disordered" evidence="1">
    <location>
        <begin position="657"/>
        <end position="685"/>
    </location>
</feature>
<dbReference type="InterPro" id="IPR000182">
    <property type="entry name" value="GNAT_dom"/>
</dbReference>
<evidence type="ECO:0000313" key="4">
    <source>
        <dbReference type="Proteomes" id="UP000036959"/>
    </source>
</evidence>
<comment type="caution">
    <text evidence="3">The sequence shown here is derived from an EMBL/GenBank/DDBJ whole genome shotgun (WGS) entry which is preliminary data.</text>
</comment>
<feature type="domain" description="N-acetyltransferase" evidence="2">
    <location>
        <begin position="6"/>
        <end position="65"/>
    </location>
</feature>
<organism evidence="3 4">
    <name type="scientific">Candidatus Burkholderia verschuerenii</name>
    <dbReference type="NCBI Taxonomy" id="242163"/>
    <lineage>
        <taxon>Bacteria</taxon>
        <taxon>Pseudomonadati</taxon>
        <taxon>Pseudomonadota</taxon>
        <taxon>Betaproteobacteria</taxon>
        <taxon>Burkholderiales</taxon>
        <taxon>Burkholderiaceae</taxon>
        <taxon>Burkholderia</taxon>
    </lineage>
</organism>
<dbReference type="EMBL" id="LFJJ01000143">
    <property type="protein sequence ID" value="KND59286.1"/>
    <property type="molecule type" value="Genomic_DNA"/>
</dbReference>
<dbReference type="InterPro" id="IPR016181">
    <property type="entry name" value="Acyl_CoA_acyltransferase"/>
</dbReference>
<evidence type="ECO:0000256" key="1">
    <source>
        <dbReference type="SAM" id="MobiDB-lite"/>
    </source>
</evidence>
<evidence type="ECO:0000313" key="3">
    <source>
        <dbReference type="EMBL" id="KND59286.1"/>
    </source>
</evidence>
<dbReference type="SUPFAM" id="SSF55729">
    <property type="entry name" value="Acyl-CoA N-acyltransferases (Nat)"/>
    <property type="match status" value="1"/>
</dbReference>
<protein>
    <submittedName>
        <fullName evidence="3">D-glucarate permease</fullName>
    </submittedName>
</protein>
<accession>A0A0L0MAG9</accession>
<evidence type="ECO:0000259" key="2">
    <source>
        <dbReference type="Pfam" id="PF00583"/>
    </source>
</evidence>
<name>A0A0L0MAG9_9BURK</name>
<sequence length="685" mass="75907">MFDLRQPRAKIIQIFVYSRFRGTGVGARLVEEFKKRLNALQYISIEARVAEDMAASNVFWERQKFYVQRIAPGGKHRGKRGLMIAVRSHELGAPQLFGTSGITSTDPFGLAFSTAAEKPTFLLDLNVLFDIGPRRQRRGHVINLFRAERMDACNLAISSEILTELKRTCPQGKTDPIQDFVSILPTYAVPGNEEAERLLSDLAAKVFPTRSQLGSLTANDKSDLRHLVTAISHRLDGLVTSDSSILSAASELLSAYGLNVISPTAFSLDAFLPLDVFAIGSESDRILTISDVIDLDVSEIRELLSKLQVEKSQQLTQWATVDGPLSNCRRHLVRQNGEPIGYMTWHQPVSKSSISAMMAVDERSAGSVDCVRLMLSKLGEQTAKDQATLVRLGYPSSQFLVKKEAISLGFADNASAVSQLQKIVIKGLVTAENWQATQTSLILASGVRLPSEVPTFRNINQYIEIYTADGNRTHVPLLRLESMMAPALFCLPGRSGIITPVRRQFSEHLLQHLPQGSLLPQPRVQLYQQRHYLSHPKTLSKFTAGSLMFFYESQTHGGLGAIIAVGRVVRSYHQERTAMGHKELDPSVFEPNQLDVIGKTSAHTVTVFDNLNVLTTPVFGGTLREFGCGAPVKLLSTQTIDSEQVTSNKCDACRRPPDVNRQRREWQSSSLPCHIQPPEHRSVKP</sequence>
<dbReference type="GO" id="GO:0016747">
    <property type="term" value="F:acyltransferase activity, transferring groups other than amino-acyl groups"/>
    <property type="evidence" value="ECO:0007669"/>
    <property type="project" value="InterPro"/>
</dbReference>
<keyword evidence="4" id="KW-1185">Reference proteome</keyword>
<dbReference type="Proteomes" id="UP000036959">
    <property type="component" value="Unassembled WGS sequence"/>
</dbReference>
<dbReference type="PATRIC" id="fig|242163.4.peg.1404"/>
<proteinExistence type="predicted"/>
<dbReference type="Pfam" id="PF00583">
    <property type="entry name" value="Acetyltransf_1"/>
    <property type="match status" value="1"/>
</dbReference>
<dbReference type="AlphaFoldDB" id="A0A0L0MAG9"/>
<dbReference type="RefSeq" id="WP_332309141.1">
    <property type="nucleotide sequence ID" value="NZ_LFJJ01000143.1"/>
</dbReference>
<dbReference type="Gene3D" id="3.40.630.30">
    <property type="match status" value="1"/>
</dbReference>